<feature type="domain" description="Methyl-accepting transducer" evidence="11">
    <location>
        <begin position="383"/>
        <end position="619"/>
    </location>
</feature>
<accession>A0A859FJL6</accession>
<evidence type="ECO:0000256" key="1">
    <source>
        <dbReference type="ARBA" id="ARBA00004651"/>
    </source>
</evidence>
<sequence>MNALTSIFKKSIHSQLIFYFLLVGIVPMIITSVLVYQSSSEAIVDKEQELMETQTVNTVYSMEQWLEKRLDEVKIVASSEAIQSGTLESQLQLMNVVQSQDDTYETVVFTALDGIVAAHTNEAQIGVLDLSDRDYFQNGLNGEDTISSVLTSNATGNRIVVVATPVESATGTIIGVMSASVNFEQLVEQYLQPDETSQTDSALIFIDDQDIIQAHPDPELIGVSLTEANVNGELLTIFEQGKIETGTEQVEINGEDTLMSYAPIERAGYGIYMITPLASILTVVNAIRLETIVIMAISAVVITLLAIFIARNMSRPIRTITEQVKRIAASDLTGDDLRINKQDEIGVLARNINVMSHSLKEMVDHVSDSAERVAASSEELSASSDEVSRSTEQVTYSIQHVASGAETQSNGINDSSRAIDDVNERIQAIVTSATSVSGAAENTIHKAKEGGESVRNNVVKMNKINDSVTSSVVITKTLVDRSNEISSILEVITSIAEQTNLLALNAAIEAARAGEHGKGFAVVADEVRKLAESSQQSSGQISEIIAEIQREMNQTNQAMNGVMTEVKEGLVIANETENHFQEIISSTNEVASQITSMASTTMQISDEVERVSSAFADISAVTESTTANAEEVAAASEEQLAAMEEVTSSAQYLSQLATELKDVISKFKV</sequence>
<keyword evidence="3" id="KW-0145">Chemotaxis</keyword>
<keyword evidence="5 10" id="KW-1133">Transmembrane helix</keyword>
<keyword evidence="7 9" id="KW-0807">Transducer</keyword>
<dbReference type="Gene3D" id="1.10.287.950">
    <property type="entry name" value="Methyl-accepting chemotaxis protein"/>
    <property type="match status" value="1"/>
</dbReference>
<reference evidence="14" key="1">
    <citation type="submission" date="2019-07" db="EMBL/GenBank/DDBJ databases">
        <title>Bacillus alkalisoli sp. nov. isolated from saline soil.</title>
        <authorList>
            <person name="Sun J.-Q."/>
            <person name="Xu L."/>
        </authorList>
    </citation>
    <scope>NUCLEOTIDE SEQUENCE [LARGE SCALE GENOMIC DNA]</scope>
    <source>
        <strain evidence="14">M4U3P1</strain>
    </source>
</reference>
<evidence type="ECO:0000313" key="14">
    <source>
        <dbReference type="Proteomes" id="UP000318138"/>
    </source>
</evidence>
<dbReference type="EMBL" id="CP041372">
    <property type="protein sequence ID" value="QKS73001.1"/>
    <property type="molecule type" value="Genomic_DNA"/>
</dbReference>
<dbReference type="CDD" id="cd12914">
    <property type="entry name" value="PDC1_DGC_like"/>
    <property type="match status" value="1"/>
</dbReference>
<dbReference type="PANTHER" id="PTHR32089:SF112">
    <property type="entry name" value="LYSOZYME-LIKE PROTEIN-RELATED"/>
    <property type="match status" value="1"/>
</dbReference>
<gene>
    <name evidence="13" type="ORF">FLK61_41135</name>
</gene>
<dbReference type="GO" id="GO:0007165">
    <property type="term" value="P:signal transduction"/>
    <property type="evidence" value="ECO:0007669"/>
    <property type="project" value="UniProtKB-KW"/>
</dbReference>
<keyword evidence="4 10" id="KW-0812">Transmembrane</keyword>
<dbReference type="InterPro" id="IPR003660">
    <property type="entry name" value="HAMP_dom"/>
</dbReference>
<feature type="transmembrane region" description="Helical" evidence="10">
    <location>
        <begin position="293"/>
        <end position="310"/>
    </location>
</feature>
<dbReference type="SMART" id="SM00283">
    <property type="entry name" value="MA"/>
    <property type="match status" value="1"/>
</dbReference>
<evidence type="ECO:0000256" key="6">
    <source>
        <dbReference type="ARBA" id="ARBA00023136"/>
    </source>
</evidence>
<dbReference type="Gene3D" id="6.10.340.10">
    <property type="match status" value="1"/>
</dbReference>
<dbReference type="KEGG" id="psua:FLK61_41135"/>
<evidence type="ECO:0000256" key="9">
    <source>
        <dbReference type="PROSITE-ProRule" id="PRU00284"/>
    </source>
</evidence>
<evidence type="ECO:0000256" key="7">
    <source>
        <dbReference type="ARBA" id="ARBA00023224"/>
    </source>
</evidence>
<dbReference type="Gene3D" id="3.30.450.20">
    <property type="entry name" value="PAS domain"/>
    <property type="match status" value="1"/>
</dbReference>
<keyword evidence="14" id="KW-1185">Reference proteome</keyword>
<comment type="similarity">
    <text evidence="8">Belongs to the methyl-accepting chemotaxis (MCP) protein family.</text>
</comment>
<dbReference type="CDD" id="cd06225">
    <property type="entry name" value="HAMP"/>
    <property type="match status" value="1"/>
</dbReference>
<dbReference type="RefSeq" id="WP_176010967.1">
    <property type="nucleotide sequence ID" value="NZ_CP041372.2"/>
</dbReference>
<dbReference type="Pfam" id="PF00672">
    <property type="entry name" value="HAMP"/>
    <property type="match status" value="1"/>
</dbReference>
<evidence type="ECO:0000256" key="3">
    <source>
        <dbReference type="ARBA" id="ARBA00022500"/>
    </source>
</evidence>
<evidence type="ECO:0000256" key="2">
    <source>
        <dbReference type="ARBA" id="ARBA00022475"/>
    </source>
</evidence>
<proteinExistence type="inferred from homology"/>
<dbReference type="Pfam" id="PF02743">
    <property type="entry name" value="dCache_1"/>
    <property type="match status" value="1"/>
</dbReference>
<evidence type="ECO:0000259" key="11">
    <source>
        <dbReference type="PROSITE" id="PS50111"/>
    </source>
</evidence>
<feature type="transmembrane region" description="Helical" evidence="10">
    <location>
        <begin position="269"/>
        <end position="287"/>
    </location>
</feature>
<comment type="subcellular location">
    <subcellularLocation>
        <location evidence="1">Cell membrane</location>
        <topology evidence="1">Multi-pass membrane protein</topology>
    </subcellularLocation>
</comment>
<dbReference type="PANTHER" id="PTHR32089">
    <property type="entry name" value="METHYL-ACCEPTING CHEMOTAXIS PROTEIN MCPB"/>
    <property type="match status" value="1"/>
</dbReference>
<dbReference type="Pfam" id="PF00015">
    <property type="entry name" value="MCPsignal"/>
    <property type="match status" value="1"/>
</dbReference>
<dbReference type="PROSITE" id="PS50111">
    <property type="entry name" value="CHEMOTAXIS_TRANSDUC_2"/>
    <property type="match status" value="1"/>
</dbReference>
<dbReference type="GO" id="GO:0005886">
    <property type="term" value="C:plasma membrane"/>
    <property type="evidence" value="ECO:0007669"/>
    <property type="project" value="UniProtKB-SubCell"/>
</dbReference>
<dbReference type="InterPro" id="IPR004089">
    <property type="entry name" value="MCPsignal_dom"/>
</dbReference>
<evidence type="ECO:0000256" key="10">
    <source>
        <dbReference type="SAM" id="Phobius"/>
    </source>
</evidence>
<dbReference type="Proteomes" id="UP000318138">
    <property type="component" value="Chromosome"/>
</dbReference>
<organism evidence="13 14">
    <name type="scientific">Paenalkalicoccus suaedae</name>
    <dbReference type="NCBI Taxonomy" id="2592382"/>
    <lineage>
        <taxon>Bacteria</taxon>
        <taxon>Bacillati</taxon>
        <taxon>Bacillota</taxon>
        <taxon>Bacilli</taxon>
        <taxon>Bacillales</taxon>
        <taxon>Bacillaceae</taxon>
        <taxon>Paenalkalicoccus</taxon>
    </lineage>
</organism>
<evidence type="ECO:0000313" key="13">
    <source>
        <dbReference type="EMBL" id="QKS73001.1"/>
    </source>
</evidence>
<feature type="domain" description="HAMP" evidence="12">
    <location>
        <begin position="311"/>
        <end position="364"/>
    </location>
</feature>
<dbReference type="SUPFAM" id="SSF103190">
    <property type="entry name" value="Sensory domain-like"/>
    <property type="match status" value="1"/>
</dbReference>
<protein>
    <submittedName>
        <fullName evidence="13">Methyl-accepting chemotaxis protein</fullName>
    </submittedName>
</protein>
<feature type="transmembrane region" description="Helical" evidence="10">
    <location>
        <begin position="16"/>
        <end position="36"/>
    </location>
</feature>
<dbReference type="InterPro" id="IPR029151">
    <property type="entry name" value="Sensor-like_sf"/>
</dbReference>
<keyword evidence="6 10" id="KW-0472">Membrane</keyword>
<dbReference type="GO" id="GO:0006935">
    <property type="term" value="P:chemotaxis"/>
    <property type="evidence" value="ECO:0007669"/>
    <property type="project" value="UniProtKB-KW"/>
</dbReference>
<name>A0A859FJL6_9BACI</name>
<dbReference type="InterPro" id="IPR033479">
    <property type="entry name" value="dCache_1"/>
</dbReference>
<dbReference type="PROSITE" id="PS50885">
    <property type="entry name" value="HAMP"/>
    <property type="match status" value="1"/>
</dbReference>
<evidence type="ECO:0000256" key="8">
    <source>
        <dbReference type="ARBA" id="ARBA00029447"/>
    </source>
</evidence>
<evidence type="ECO:0000256" key="4">
    <source>
        <dbReference type="ARBA" id="ARBA00022692"/>
    </source>
</evidence>
<dbReference type="SUPFAM" id="SSF58104">
    <property type="entry name" value="Methyl-accepting chemotaxis protein (MCP) signaling domain"/>
    <property type="match status" value="1"/>
</dbReference>
<dbReference type="AlphaFoldDB" id="A0A859FJL6"/>
<evidence type="ECO:0000259" key="12">
    <source>
        <dbReference type="PROSITE" id="PS50885"/>
    </source>
</evidence>
<keyword evidence="2" id="KW-1003">Cell membrane</keyword>
<dbReference type="SMART" id="SM00304">
    <property type="entry name" value="HAMP"/>
    <property type="match status" value="1"/>
</dbReference>
<evidence type="ECO:0000256" key="5">
    <source>
        <dbReference type="ARBA" id="ARBA00022989"/>
    </source>
</evidence>
<dbReference type="CDD" id="cd11386">
    <property type="entry name" value="MCP_signal"/>
    <property type="match status" value="1"/>
</dbReference>